<evidence type="ECO:0000259" key="5">
    <source>
        <dbReference type="Pfam" id="PF00117"/>
    </source>
</evidence>
<evidence type="ECO:0000313" key="7">
    <source>
        <dbReference type="Proteomes" id="UP000594637"/>
    </source>
</evidence>
<feature type="domain" description="Glutamine amidotransferase" evidence="5">
    <location>
        <begin position="4"/>
        <end position="203"/>
    </location>
</feature>
<dbReference type="KEGG" id="arep:ID810_07390"/>
<dbReference type="PRINTS" id="PR00097">
    <property type="entry name" value="ANTSNTHASEII"/>
</dbReference>
<dbReference type="PROSITE" id="PS51273">
    <property type="entry name" value="GATASE_TYPE_1"/>
    <property type="match status" value="1"/>
</dbReference>
<reference evidence="6 7" key="1">
    <citation type="submission" date="2020-11" db="EMBL/GenBank/DDBJ databases">
        <title>Actinomyces sp. ZJ750.</title>
        <authorList>
            <person name="Zhou J."/>
        </authorList>
    </citation>
    <scope>NUCLEOTIDE SEQUENCE [LARGE SCALE GENOMIC DNA]</scope>
    <source>
        <strain evidence="6 7">ZJ750</strain>
    </source>
</reference>
<dbReference type="AlphaFoldDB" id="A0A7T0LJ86"/>
<evidence type="ECO:0000313" key="6">
    <source>
        <dbReference type="EMBL" id="QPL04620.1"/>
    </source>
</evidence>
<dbReference type="SUPFAM" id="SSF52317">
    <property type="entry name" value="Class I glutamine amidotransferase-like"/>
    <property type="match status" value="1"/>
</dbReference>
<keyword evidence="2" id="KW-0315">Glutamine amidotransferase</keyword>
<sequence length="215" mass="22563">MRVVLLDNRDSFVYNLVDQLALLGARTGVYRNTLPTEVLLAALEPTAEERDRGEHPLLCLSPGPGHPRTSGCLMPLTEAALERGVPTLGICLGFQALVEACGGVIGPVGAVHGRSARVHVTEAGRHDAALAVLAGGPLDVARYHSLGTRTLPPDLAALAVTREQDPVGADVVMAARHRYRPAVGLQFHPESLLTPQGPALLRALTVSLTGESSTA</sequence>
<dbReference type="RefSeq" id="WP_166854791.1">
    <property type="nucleotide sequence ID" value="NZ_CP063989.1"/>
</dbReference>
<name>A0A7T0LJ86_9ACTO</name>
<dbReference type="CDD" id="cd01743">
    <property type="entry name" value="GATase1_Anthranilate_Synthase"/>
    <property type="match status" value="1"/>
</dbReference>
<accession>A0A7T0LJ86</accession>
<keyword evidence="7" id="KW-1185">Reference proteome</keyword>
<dbReference type="GO" id="GO:0004048">
    <property type="term" value="F:anthranilate phosphoribosyltransferase activity"/>
    <property type="evidence" value="ECO:0007669"/>
    <property type="project" value="TreeGrafter"/>
</dbReference>
<protein>
    <recommendedName>
        <fullName evidence="1">anthranilate synthase</fullName>
        <ecNumber evidence="1">4.1.3.27</ecNumber>
    </recommendedName>
</protein>
<dbReference type="InterPro" id="IPR050472">
    <property type="entry name" value="Anth_synth/Amidotransfase"/>
</dbReference>
<dbReference type="PRINTS" id="PR00096">
    <property type="entry name" value="GATASE"/>
</dbReference>
<gene>
    <name evidence="6" type="ORF">ID810_07390</name>
</gene>
<keyword evidence="3" id="KW-0456">Lyase</keyword>
<evidence type="ECO:0000256" key="4">
    <source>
        <dbReference type="ARBA" id="ARBA00047683"/>
    </source>
</evidence>
<dbReference type="EC" id="4.1.3.27" evidence="1"/>
<dbReference type="InterPro" id="IPR006221">
    <property type="entry name" value="TrpG/PapA_dom"/>
</dbReference>
<dbReference type="GO" id="GO:0016787">
    <property type="term" value="F:hydrolase activity"/>
    <property type="evidence" value="ECO:0007669"/>
    <property type="project" value="UniProtKB-KW"/>
</dbReference>
<dbReference type="PANTHER" id="PTHR43418">
    <property type="entry name" value="MULTIFUNCTIONAL TRYPTOPHAN BIOSYNTHESIS PROTEIN-RELATED"/>
    <property type="match status" value="1"/>
</dbReference>
<dbReference type="GO" id="GO:0005829">
    <property type="term" value="C:cytosol"/>
    <property type="evidence" value="ECO:0007669"/>
    <property type="project" value="TreeGrafter"/>
</dbReference>
<evidence type="ECO:0000256" key="3">
    <source>
        <dbReference type="ARBA" id="ARBA00023239"/>
    </source>
</evidence>
<dbReference type="GO" id="GO:0002047">
    <property type="term" value="P:phenazine biosynthetic process"/>
    <property type="evidence" value="ECO:0007669"/>
    <property type="project" value="TreeGrafter"/>
</dbReference>
<organism evidence="6 7">
    <name type="scientific">Actinomyces respiraculi</name>
    <dbReference type="NCBI Taxonomy" id="2744574"/>
    <lineage>
        <taxon>Bacteria</taxon>
        <taxon>Bacillati</taxon>
        <taxon>Actinomycetota</taxon>
        <taxon>Actinomycetes</taxon>
        <taxon>Actinomycetales</taxon>
        <taxon>Actinomycetaceae</taxon>
        <taxon>Actinomyces</taxon>
    </lineage>
</organism>
<comment type="catalytic activity">
    <reaction evidence="4">
        <text>chorismate + L-glutamine = anthranilate + pyruvate + L-glutamate + H(+)</text>
        <dbReference type="Rhea" id="RHEA:21732"/>
        <dbReference type="ChEBI" id="CHEBI:15361"/>
        <dbReference type="ChEBI" id="CHEBI:15378"/>
        <dbReference type="ChEBI" id="CHEBI:16567"/>
        <dbReference type="ChEBI" id="CHEBI:29748"/>
        <dbReference type="ChEBI" id="CHEBI:29985"/>
        <dbReference type="ChEBI" id="CHEBI:58359"/>
        <dbReference type="EC" id="4.1.3.27"/>
    </reaction>
</comment>
<proteinExistence type="predicted"/>
<dbReference type="GO" id="GO:0004049">
    <property type="term" value="F:anthranilate synthase activity"/>
    <property type="evidence" value="ECO:0007669"/>
    <property type="project" value="UniProtKB-EC"/>
</dbReference>
<dbReference type="PANTHER" id="PTHR43418:SF2">
    <property type="entry name" value="BIFUNCTIONAL PROTEIN TRPGD"/>
    <property type="match status" value="1"/>
</dbReference>
<dbReference type="EMBL" id="CP063989">
    <property type="protein sequence ID" value="QPL04620.1"/>
    <property type="molecule type" value="Genomic_DNA"/>
</dbReference>
<evidence type="ECO:0000256" key="1">
    <source>
        <dbReference type="ARBA" id="ARBA00012266"/>
    </source>
</evidence>
<dbReference type="Pfam" id="PF00117">
    <property type="entry name" value="GATase"/>
    <property type="match status" value="1"/>
</dbReference>
<evidence type="ECO:0000256" key="2">
    <source>
        <dbReference type="ARBA" id="ARBA00022962"/>
    </source>
</evidence>
<dbReference type="GO" id="GO:0000162">
    <property type="term" value="P:L-tryptophan biosynthetic process"/>
    <property type="evidence" value="ECO:0007669"/>
    <property type="project" value="TreeGrafter"/>
</dbReference>
<dbReference type="Proteomes" id="UP000594637">
    <property type="component" value="Chromosome"/>
</dbReference>
<dbReference type="Gene3D" id="3.40.50.880">
    <property type="match status" value="1"/>
</dbReference>
<dbReference type="InterPro" id="IPR029062">
    <property type="entry name" value="Class_I_gatase-like"/>
</dbReference>
<dbReference type="InterPro" id="IPR017926">
    <property type="entry name" value="GATASE"/>
</dbReference>
<keyword evidence="6" id="KW-0378">Hydrolase</keyword>